<keyword evidence="6" id="KW-0547">Nucleotide-binding</keyword>
<dbReference type="CDD" id="cd00483">
    <property type="entry name" value="HPPK"/>
    <property type="match status" value="1"/>
</dbReference>
<evidence type="ECO:0000256" key="2">
    <source>
        <dbReference type="ARBA" id="ARBA00005810"/>
    </source>
</evidence>
<name>A0ABS6VKJ1_9GAMM</name>
<organism evidence="14 15">
    <name type="scientific">Pantoea allii</name>
    <dbReference type="NCBI Taxonomy" id="574096"/>
    <lineage>
        <taxon>Bacteria</taxon>
        <taxon>Pseudomonadati</taxon>
        <taxon>Pseudomonadota</taxon>
        <taxon>Gammaproteobacteria</taxon>
        <taxon>Enterobacterales</taxon>
        <taxon>Erwiniaceae</taxon>
        <taxon>Pantoea</taxon>
    </lineage>
</organism>
<evidence type="ECO:0000256" key="8">
    <source>
        <dbReference type="ARBA" id="ARBA00022840"/>
    </source>
</evidence>
<evidence type="ECO:0000256" key="5">
    <source>
        <dbReference type="ARBA" id="ARBA00022679"/>
    </source>
</evidence>
<comment type="pathway">
    <text evidence="1">Cofactor biosynthesis; tetrahydrofolate biosynthesis; 2-amino-4-hydroxy-6-hydroxymethyl-7,8-dihydropteridine diphosphate from 7,8-dihydroneopterin triphosphate: step 4/4.</text>
</comment>
<evidence type="ECO:0000256" key="9">
    <source>
        <dbReference type="ARBA" id="ARBA00022909"/>
    </source>
</evidence>
<dbReference type="PANTHER" id="PTHR43071:SF1">
    <property type="entry name" value="2-AMINO-4-HYDROXY-6-HYDROXYMETHYLDIHYDROPTERIDINE PYROPHOSPHOKINASE"/>
    <property type="match status" value="1"/>
</dbReference>
<evidence type="ECO:0000256" key="3">
    <source>
        <dbReference type="ARBA" id="ARBA00013253"/>
    </source>
</evidence>
<dbReference type="RefSeq" id="WP_172898063.1">
    <property type="nucleotide sequence ID" value="NZ_CP193926.1"/>
</dbReference>
<dbReference type="PROSITE" id="PS00794">
    <property type="entry name" value="HPPK"/>
    <property type="match status" value="1"/>
</dbReference>
<dbReference type="GO" id="GO:0003848">
    <property type="term" value="F:2-amino-4-hydroxy-6-hydroxymethyldihydropteridine diphosphokinase activity"/>
    <property type="evidence" value="ECO:0007669"/>
    <property type="project" value="UniProtKB-EC"/>
</dbReference>
<keyword evidence="15" id="KW-1185">Reference proteome</keyword>
<comment type="caution">
    <text evidence="14">The sequence shown here is derived from an EMBL/GenBank/DDBJ whole genome shotgun (WGS) entry which is preliminary data.</text>
</comment>
<evidence type="ECO:0000256" key="10">
    <source>
        <dbReference type="ARBA" id="ARBA00029409"/>
    </source>
</evidence>
<dbReference type="Pfam" id="PF01288">
    <property type="entry name" value="HPPK"/>
    <property type="match status" value="1"/>
</dbReference>
<keyword evidence="5 14" id="KW-0808">Transferase</keyword>
<dbReference type="Proteomes" id="UP001197236">
    <property type="component" value="Unassembled WGS sequence"/>
</dbReference>
<feature type="domain" description="7,8-dihydro-6-hydroxymethylpterin-pyrophosphokinase" evidence="13">
    <location>
        <begin position="89"/>
        <end position="100"/>
    </location>
</feature>
<gene>
    <name evidence="14" type="primary">folK</name>
    <name evidence="14" type="ORF">KYI95_22020</name>
</gene>
<reference evidence="14 15" key="1">
    <citation type="submission" date="2021-07" db="EMBL/GenBank/DDBJ databases">
        <title>A novel phosphonate cluster across the Pantoea species complex is important for pathogenicity in onion.</title>
        <authorList>
            <person name="Zhao M."/>
            <person name="Stice S."/>
            <person name="Shin G.Y."/>
            <person name="Coutinho T."/>
            <person name="Gitaitis R."/>
            <person name="Kvitko B."/>
            <person name="Dutta B."/>
        </authorList>
    </citation>
    <scope>NUCLEOTIDE SEQUENCE [LARGE SCALE GENOMIC DNA]</scope>
    <source>
        <strain evidence="14 15">BD 382</strain>
    </source>
</reference>
<evidence type="ECO:0000256" key="12">
    <source>
        <dbReference type="ARBA" id="ARBA00033413"/>
    </source>
</evidence>
<dbReference type="NCBIfam" id="TIGR01498">
    <property type="entry name" value="folK"/>
    <property type="match status" value="1"/>
</dbReference>
<comment type="function">
    <text evidence="10">Catalyzes the transfer of pyrophosphate from adenosine triphosphate (ATP) to 6-hydroxymethyl-7,8-dihydropterin, an enzymatic step in folate biosynthesis pathway.</text>
</comment>
<evidence type="ECO:0000313" key="14">
    <source>
        <dbReference type="EMBL" id="MBW1259853.1"/>
    </source>
</evidence>
<keyword evidence="9" id="KW-0289">Folate biosynthesis</keyword>
<comment type="similarity">
    <text evidence="2">Belongs to the HPPK family.</text>
</comment>
<keyword evidence="7" id="KW-0418">Kinase</keyword>
<sequence length="161" mass="17879">MTRVYLALGSNLADPLHQIDAALSALDALPDTQRVATSAFYRTPPYGPPDQPDYLNAAVALDTALSAEALLDQTQRIEQEHGRVRKAERWGPRTLDIDIMLFGTASLNSDRLIVPHYDLLNRAFMLVPLLEIAPDLSLPDGRSLKLILAKLDRSSIRPWHS</sequence>
<evidence type="ECO:0000259" key="13">
    <source>
        <dbReference type="PROSITE" id="PS00794"/>
    </source>
</evidence>
<evidence type="ECO:0000256" key="1">
    <source>
        <dbReference type="ARBA" id="ARBA00005051"/>
    </source>
</evidence>
<dbReference type="Gene3D" id="3.30.70.560">
    <property type="entry name" value="7,8-Dihydro-6-hydroxymethylpterin-pyrophosphokinase HPPK"/>
    <property type="match status" value="1"/>
</dbReference>
<keyword evidence="8" id="KW-0067">ATP-binding</keyword>
<dbReference type="EMBL" id="JAHVXZ010000021">
    <property type="protein sequence ID" value="MBW1259853.1"/>
    <property type="molecule type" value="Genomic_DNA"/>
</dbReference>
<evidence type="ECO:0000313" key="15">
    <source>
        <dbReference type="Proteomes" id="UP001197236"/>
    </source>
</evidence>
<evidence type="ECO:0000256" key="7">
    <source>
        <dbReference type="ARBA" id="ARBA00022777"/>
    </source>
</evidence>
<dbReference type="InterPro" id="IPR035907">
    <property type="entry name" value="Hppk_sf"/>
</dbReference>
<evidence type="ECO:0000256" key="6">
    <source>
        <dbReference type="ARBA" id="ARBA00022741"/>
    </source>
</evidence>
<accession>A0ABS6VKJ1</accession>
<evidence type="ECO:0000256" key="11">
    <source>
        <dbReference type="ARBA" id="ARBA00029766"/>
    </source>
</evidence>
<dbReference type="SUPFAM" id="SSF55083">
    <property type="entry name" value="6-hydroxymethyl-7,8-dihydropterin pyrophosphokinase, HPPK"/>
    <property type="match status" value="1"/>
</dbReference>
<protein>
    <recommendedName>
        <fullName evidence="4">2-amino-4-hydroxy-6-hydroxymethyldihydropteridine pyrophosphokinase</fullName>
        <ecNumber evidence="3">2.7.6.3</ecNumber>
    </recommendedName>
    <alternativeName>
        <fullName evidence="11">6-hydroxymethyl-7,8-dihydropterin pyrophosphokinase</fullName>
    </alternativeName>
    <alternativeName>
        <fullName evidence="12">7,8-dihydro-6-hydroxymethylpterin-pyrophosphokinase</fullName>
    </alternativeName>
</protein>
<evidence type="ECO:0000256" key="4">
    <source>
        <dbReference type="ARBA" id="ARBA00016218"/>
    </source>
</evidence>
<proteinExistence type="inferred from homology"/>
<dbReference type="EC" id="2.7.6.3" evidence="3"/>
<dbReference type="PANTHER" id="PTHR43071">
    <property type="entry name" value="2-AMINO-4-HYDROXY-6-HYDROXYMETHYLDIHYDROPTERIDINE PYROPHOSPHOKINASE"/>
    <property type="match status" value="1"/>
</dbReference>
<dbReference type="InterPro" id="IPR000550">
    <property type="entry name" value="Hppk"/>
</dbReference>